<evidence type="ECO:0000313" key="2">
    <source>
        <dbReference type="WBParaSite" id="PDA_v2.g1563.t1"/>
    </source>
</evidence>
<name>A0A914PDA7_9BILA</name>
<evidence type="ECO:0000313" key="1">
    <source>
        <dbReference type="Proteomes" id="UP000887578"/>
    </source>
</evidence>
<dbReference type="AlphaFoldDB" id="A0A914PDA7"/>
<proteinExistence type="predicted"/>
<sequence>MWKKEILDVFRRYTRLFICDKQAVKYYRNEIEKFSALNESTTKYWIDTIKYEINFGKLENASRLLECAAKAVIGKEYHFYIYDKNYLYNKINQIGKKMNEIENRRNFLKMENPVTKVETISSKPMVYFKNPKQQYLCFRRSFIQNLIKTADGRALRKLFTTCKFFYWFKQSPICYRLEICSDKKTSYCQESLYLNEKDINFTGLENLHVYAILEIRKCKSRNLLHKILPKIKLYNIRNVIILDQDLTIFEFFLLLSKQLLMIYLFNVTIFEVSGIQMDAKIFLKEIKNCPKIVHFEFINSKNFILCSTKPTWINRRIHVLENYQHETVYIENQILNIFDFQRFINYETLKNITLKNVKIRNENETEMGKKEIEEIIKAEVNPKNEVCIEIFD</sequence>
<dbReference type="Proteomes" id="UP000887578">
    <property type="component" value="Unplaced"/>
</dbReference>
<dbReference type="WBParaSite" id="PDA_v2.g1563.t1">
    <property type="protein sequence ID" value="PDA_v2.g1563.t1"/>
    <property type="gene ID" value="PDA_v2.g1563"/>
</dbReference>
<accession>A0A914PDA7</accession>
<organism evidence="1 2">
    <name type="scientific">Panagrolaimus davidi</name>
    <dbReference type="NCBI Taxonomy" id="227884"/>
    <lineage>
        <taxon>Eukaryota</taxon>
        <taxon>Metazoa</taxon>
        <taxon>Ecdysozoa</taxon>
        <taxon>Nematoda</taxon>
        <taxon>Chromadorea</taxon>
        <taxon>Rhabditida</taxon>
        <taxon>Tylenchina</taxon>
        <taxon>Panagrolaimomorpha</taxon>
        <taxon>Panagrolaimoidea</taxon>
        <taxon>Panagrolaimidae</taxon>
        <taxon>Panagrolaimus</taxon>
    </lineage>
</organism>
<protein>
    <submittedName>
        <fullName evidence="2">Uncharacterized protein</fullName>
    </submittedName>
</protein>
<reference evidence="2" key="1">
    <citation type="submission" date="2022-11" db="UniProtKB">
        <authorList>
            <consortium name="WormBaseParasite"/>
        </authorList>
    </citation>
    <scope>IDENTIFICATION</scope>
</reference>
<keyword evidence="1" id="KW-1185">Reference proteome</keyword>